<protein>
    <recommendedName>
        <fullName evidence="3">DUF4265 domain-containing protein</fullName>
    </recommendedName>
</protein>
<accession>A0ABX3YPD9</accession>
<dbReference type="EMBL" id="MRYD01000019">
    <property type="protein sequence ID" value="OSZ61304.1"/>
    <property type="molecule type" value="Genomic_DNA"/>
</dbReference>
<evidence type="ECO:0008006" key="3">
    <source>
        <dbReference type="Google" id="ProtNLM"/>
    </source>
</evidence>
<evidence type="ECO:0000313" key="2">
    <source>
        <dbReference type="Proteomes" id="UP000194266"/>
    </source>
</evidence>
<dbReference type="Proteomes" id="UP000194266">
    <property type="component" value="Unassembled WGS sequence"/>
</dbReference>
<organism evidence="1 2">
    <name type="scientific">Streptomyces pharetrae CZA14</name>
    <dbReference type="NCBI Taxonomy" id="1144883"/>
    <lineage>
        <taxon>Bacteria</taxon>
        <taxon>Bacillati</taxon>
        <taxon>Actinomycetota</taxon>
        <taxon>Actinomycetes</taxon>
        <taxon>Kitasatosporales</taxon>
        <taxon>Streptomycetaceae</taxon>
        <taxon>Streptomyces</taxon>
    </lineage>
</organism>
<gene>
    <name evidence="1" type="ORF">OQI_06245</name>
</gene>
<keyword evidence="2" id="KW-1185">Reference proteome</keyword>
<sequence>MDTKHLAVDGYVDALPTPGPSGTATFDLVVLPADLDSVDEDAPDTVVTCTSGDPRITHELLTGIQPGDLLRVTGILVEPSAPREPARLTVDALEVLDTALVPVLRDMVMDRYGDYCVLFNADDTGTVPVFTALGQWVGLADNPDTITTLIDINEGVNGGDA</sequence>
<evidence type="ECO:0000313" key="1">
    <source>
        <dbReference type="EMBL" id="OSZ61304.1"/>
    </source>
</evidence>
<reference evidence="1 2" key="1">
    <citation type="submission" date="2016-12" db="EMBL/GenBank/DDBJ databases">
        <title>Genome Mining:The Detection of Biosynthetic Gene Clusters to Aid in the Expression of Curamycin A produced by Streptomyces sp. strain CZA14.</title>
        <authorList>
            <person name="Durrell K.A."/>
            <person name="Kirby B.M."/>
            <person name="Khan W."/>
            <person name="Mthethwa T."/>
            <person name="Le Roes-Hill M."/>
        </authorList>
    </citation>
    <scope>NUCLEOTIDE SEQUENCE [LARGE SCALE GENOMIC DNA]</scope>
    <source>
        <strain evidence="1 2">CZA14</strain>
    </source>
</reference>
<proteinExistence type="predicted"/>
<name>A0ABX3YPD9_9ACTN</name>
<dbReference type="RefSeq" id="WP_086168331.1">
    <property type="nucleotide sequence ID" value="NZ_MRYD01000019.1"/>
</dbReference>
<comment type="caution">
    <text evidence="1">The sequence shown here is derived from an EMBL/GenBank/DDBJ whole genome shotgun (WGS) entry which is preliminary data.</text>
</comment>